<accession>A0A6A4VA23</accession>
<dbReference type="GO" id="GO:0070382">
    <property type="term" value="C:exocytic vesicle"/>
    <property type="evidence" value="ECO:0007669"/>
    <property type="project" value="TreeGrafter"/>
</dbReference>
<sequence length="305" mass="34223">MFSDPAFYADEESDEIEGERPSAAYRLFHWICCCGCITYCVTSLQSWQQRTARDRKKRSIRVIRDDPEDSAAEERSLLGRTPSLTSSGCSSSSSRDLKADLYTQIERRRSAGPVRPLSCGGQVPFWPGAPPTPPAVGTPRTHGLQPQLYEVTEEAASAGPQPPDLGQLQFSLAYRPQQGALLVRVLEARDLVAPALRDSADLAHSNPYVRVWLAPGPRRCRQTRVRRRTQNPRFDETFSFDVSVAELERVRLHLLVKDFDKFSRQCVIGEVTLPLAQLHGICGQLLWRPLAPCVQVRKRWPTGPT</sequence>
<dbReference type="InterPro" id="IPR000008">
    <property type="entry name" value="C2_dom"/>
</dbReference>
<dbReference type="Proteomes" id="UP000440578">
    <property type="component" value="Unassembled WGS sequence"/>
</dbReference>
<feature type="domain" description="C2" evidence="3">
    <location>
        <begin position="164"/>
        <end position="288"/>
    </location>
</feature>
<proteinExistence type="predicted"/>
<dbReference type="GO" id="GO:0017156">
    <property type="term" value="P:calcium-ion regulated exocytosis"/>
    <property type="evidence" value="ECO:0007669"/>
    <property type="project" value="TreeGrafter"/>
</dbReference>
<dbReference type="PROSITE" id="PS50004">
    <property type="entry name" value="C2"/>
    <property type="match status" value="1"/>
</dbReference>
<feature type="compositionally biased region" description="Low complexity" evidence="2">
    <location>
        <begin position="83"/>
        <end position="94"/>
    </location>
</feature>
<dbReference type="Gene3D" id="2.60.40.150">
    <property type="entry name" value="C2 domain"/>
    <property type="match status" value="1"/>
</dbReference>
<dbReference type="AlphaFoldDB" id="A0A6A4VA23"/>
<dbReference type="SMART" id="SM00239">
    <property type="entry name" value="C2"/>
    <property type="match status" value="1"/>
</dbReference>
<dbReference type="Pfam" id="PF00168">
    <property type="entry name" value="C2"/>
    <property type="match status" value="1"/>
</dbReference>
<dbReference type="GO" id="GO:0005509">
    <property type="term" value="F:calcium ion binding"/>
    <property type="evidence" value="ECO:0007669"/>
    <property type="project" value="TreeGrafter"/>
</dbReference>
<dbReference type="OrthoDB" id="67700at2759"/>
<keyword evidence="1" id="KW-0677">Repeat</keyword>
<dbReference type="PANTHER" id="PTHR10024">
    <property type="entry name" value="SYNAPTOTAGMIN"/>
    <property type="match status" value="1"/>
</dbReference>
<dbReference type="GO" id="GO:0005544">
    <property type="term" value="F:calcium-dependent phospholipid binding"/>
    <property type="evidence" value="ECO:0007669"/>
    <property type="project" value="TreeGrafter"/>
</dbReference>
<organism evidence="4 5">
    <name type="scientific">Amphibalanus amphitrite</name>
    <name type="common">Striped barnacle</name>
    <name type="synonym">Balanus amphitrite</name>
    <dbReference type="NCBI Taxonomy" id="1232801"/>
    <lineage>
        <taxon>Eukaryota</taxon>
        <taxon>Metazoa</taxon>
        <taxon>Ecdysozoa</taxon>
        <taxon>Arthropoda</taxon>
        <taxon>Crustacea</taxon>
        <taxon>Multicrustacea</taxon>
        <taxon>Cirripedia</taxon>
        <taxon>Thoracica</taxon>
        <taxon>Thoracicalcarea</taxon>
        <taxon>Balanomorpha</taxon>
        <taxon>Balanoidea</taxon>
        <taxon>Balanidae</taxon>
        <taxon>Amphibalaninae</taxon>
        <taxon>Amphibalanus</taxon>
    </lineage>
</organism>
<gene>
    <name evidence="4" type="primary">Syt17_0</name>
    <name evidence="4" type="ORF">FJT64_014111</name>
</gene>
<dbReference type="GO" id="GO:0030276">
    <property type="term" value="F:clathrin binding"/>
    <property type="evidence" value="ECO:0007669"/>
    <property type="project" value="TreeGrafter"/>
</dbReference>
<dbReference type="PRINTS" id="PR00399">
    <property type="entry name" value="SYNAPTOTAGMN"/>
</dbReference>
<name>A0A6A4VA23_AMPAM</name>
<evidence type="ECO:0000259" key="3">
    <source>
        <dbReference type="PROSITE" id="PS50004"/>
    </source>
</evidence>
<comment type="caution">
    <text evidence="4">The sequence shown here is derived from an EMBL/GenBank/DDBJ whole genome shotgun (WGS) entry which is preliminary data.</text>
</comment>
<protein>
    <submittedName>
        <fullName evidence="4">Synaptotagmin-17</fullName>
    </submittedName>
</protein>
<dbReference type="PANTHER" id="PTHR10024:SF348">
    <property type="entry name" value="SYNAPTOTAGMIN-17"/>
    <property type="match status" value="1"/>
</dbReference>
<dbReference type="GO" id="GO:0001786">
    <property type="term" value="F:phosphatidylserine binding"/>
    <property type="evidence" value="ECO:0007669"/>
    <property type="project" value="TreeGrafter"/>
</dbReference>
<dbReference type="InterPro" id="IPR035892">
    <property type="entry name" value="C2_domain_sf"/>
</dbReference>
<dbReference type="GO" id="GO:0005886">
    <property type="term" value="C:plasma membrane"/>
    <property type="evidence" value="ECO:0007669"/>
    <property type="project" value="TreeGrafter"/>
</dbReference>
<keyword evidence="5" id="KW-1185">Reference proteome</keyword>
<dbReference type="SUPFAM" id="SSF49562">
    <property type="entry name" value="C2 domain (Calcium/lipid-binding domain, CaLB)"/>
    <property type="match status" value="1"/>
</dbReference>
<evidence type="ECO:0000313" key="4">
    <source>
        <dbReference type="EMBL" id="KAF0287478.1"/>
    </source>
</evidence>
<evidence type="ECO:0000256" key="2">
    <source>
        <dbReference type="SAM" id="MobiDB-lite"/>
    </source>
</evidence>
<reference evidence="4 5" key="1">
    <citation type="submission" date="2019-07" db="EMBL/GenBank/DDBJ databases">
        <title>Draft genome assembly of a fouling barnacle, Amphibalanus amphitrite (Darwin, 1854): The first reference genome for Thecostraca.</title>
        <authorList>
            <person name="Kim W."/>
        </authorList>
    </citation>
    <scope>NUCLEOTIDE SEQUENCE [LARGE SCALE GENOMIC DNA]</scope>
    <source>
        <strain evidence="4">SNU_AA5</strain>
        <tissue evidence="4">Soma without cirri and trophi</tissue>
    </source>
</reference>
<dbReference type="InterPro" id="IPR001565">
    <property type="entry name" value="Synaptotagmin"/>
</dbReference>
<evidence type="ECO:0000313" key="5">
    <source>
        <dbReference type="Proteomes" id="UP000440578"/>
    </source>
</evidence>
<feature type="region of interest" description="Disordered" evidence="2">
    <location>
        <begin position="63"/>
        <end position="95"/>
    </location>
</feature>
<evidence type="ECO:0000256" key="1">
    <source>
        <dbReference type="ARBA" id="ARBA00022737"/>
    </source>
</evidence>
<dbReference type="EMBL" id="VIIS01002188">
    <property type="protein sequence ID" value="KAF0287478.1"/>
    <property type="molecule type" value="Genomic_DNA"/>
</dbReference>
<dbReference type="GO" id="GO:0000149">
    <property type="term" value="F:SNARE binding"/>
    <property type="evidence" value="ECO:0007669"/>
    <property type="project" value="TreeGrafter"/>
</dbReference>